<proteinExistence type="predicted"/>
<evidence type="ECO:0000313" key="3">
    <source>
        <dbReference type="Proteomes" id="UP001150062"/>
    </source>
</evidence>
<dbReference type="Pfam" id="PF25761">
    <property type="entry name" value="TPR_PATROL1"/>
    <property type="match status" value="1"/>
</dbReference>
<organism evidence="2 3">
    <name type="scientific">Anaeramoeba flamelloides</name>
    <dbReference type="NCBI Taxonomy" id="1746091"/>
    <lineage>
        <taxon>Eukaryota</taxon>
        <taxon>Metamonada</taxon>
        <taxon>Anaeramoebidae</taxon>
        <taxon>Anaeramoeba</taxon>
    </lineage>
</organism>
<comment type="caution">
    <text evidence="2">The sequence shown here is derived from an EMBL/GenBank/DDBJ whole genome shotgun (WGS) entry which is preliminary data.</text>
</comment>
<dbReference type="Proteomes" id="UP001150062">
    <property type="component" value="Unassembled WGS sequence"/>
</dbReference>
<protein>
    <submittedName>
        <fullName evidence="2">Protein unc-13</fullName>
    </submittedName>
</protein>
<dbReference type="PANTHER" id="PTHR31280">
    <property type="entry name" value="PROTEIN UNC-13 HOMOLOG"/>
    <property type="match status" value="1"/>
</dbReference>
<accession>A0ABQ8YIL9</accession>
<feature type="domain" description="MHD2" evidence="1">
    <location>
        <begin position="107"/>
        <end position="223"/>
    </location>
</feature>
<dbReference type="PROSITE" id="PS51259">
    <property type="entry name" value="MHD2"/>
    <property type="match status" value="1"/>
</dbReference>
<dbReference type="PANTHER" id="PTHR31280:SF2">
    <property type="entry name" value="PROTEIN UNC-13 HOMOLOG"/>
    <property type="match status" value="1"/>
</dbReference>
<dbReference type="EMBL" id="JAOAOG010000164">
    <property type="protein sequence ID" value="KAJ6244442.1"/>
    <property type="molecule type" value="Genomic_DNA"/>
</dbReference>
<dbReference type="InterPro" id="IPR014772">
    <property type="entry name" value="Munc13_dom-2"/>
</dbReference>
<dbReference type="InterPro" id="IPR008528">
    <property type="entry name" value="unc-13_homologue"/>
</dbReference>
<gene>
    <name evidence="2" type="ORF">M0813_02407</name>
</gene>
<reference evidence="2" key="1">
    <citation type="submission" date="2022-08" db="EMBL/GenBank/DDBJ databases">
        <title>Novel sulfate-reducing endosymbionts in the free-living metamonad Anaeramoeba.</title>
        <authorList>
            <person name="Jerlstrom-Hultqvist J."/>
            <person name="Cepicka I."/>
            <person name="Gallot-Lavallee L."/>
            <person name="Salas-Leiva D."/>
            <person name="Curtis B.A."/>
            <person name="Zahonova K."/>
            <person name="Pipaliya S."/>
            <person name="Dacks J."/>
            <person name="Roger A.J."/>
        </authorList>
    </citation>
    <scope>NUCLEOTIDE SEQUENCE</scope>
    <source>
        <strain evidence="2">Schooner1</strain>
    </source>
</reference>
<keyword evidence="3" id="KW-1185">Reference proteome</keyword>
<dbReference type="InterPro" id="IPR057984">
    <property type="entry name" value="PATROL1_C"/>
</dbReference>
<evidence type="ECO:0000313" key="2">
    <source>
        <dbReference type="EMBL" id="KAJ6244442.1"/>
    </source>
</evidence>
<name>A0ABQ8YIL9_9EUKA</name>
<evidence type="ECO:0000259" key="1">
    <source>
        <dbReference type="PROSITE" id="PS51259"/>
    </source>
</evidence>
<sequence>MQIPFSKNFDKYPIAELCTRINNLYYILQKLQDIENLIKTKISTILGITETEFNKTTKTLIEPIRRMKNQIDDQFLANTIRWMSAKIVLHDLKPHLIDKLYIYKPEDNRIKDTLLKFDPILERMVGTLQQDSAIDLILKNLFTDFIISFEKVVFEGGENRFFTNDSGFILSDISMVKNFFMALDENGNCRGISRQFANNGFYQFELILSNLFNLDTDQLINTFKKINSKKSNLKNNNPIFSKENIFKILNHRNEKSAKKFCKKYY</sequence>